<keyword evidence="11" id="KW-1185">Reference proteome</keyword>
<organism evidence="10 11">
    <name type="scientific">Pyxidicoccus fallax</name>
    <dbReference type="NCBI Taxonomy" id="394095"/>
    <lineage>
        <taxon>Bacteria</taxon>
        <taxon>Pseudomonadati</taxon>
        <taxon>Myxococcota</taxon>
        <taxon>Myxococcia</taxon>
        <taxon>Myxococcales</taxon>
        <taxon>Cystobacterineae</taxon>
        <taxon>Myxococcaceae</taxon>
        <taxon>Pyxidicoccus</taxon>
    </lineage>
</organism>
<dbReference type="Pfam" id="PF02416">
    <property type="entry name" value="TatA_B_E"/>
    <property type="match status" value="1"/>
</dbReference>
<dbReference type="Gene3D" id="1.20.5.3310">
    <property type="match status" value="1"/>
</dbReference>
<evidence type="ECO:0000313" key="10">
    <source>
        <dbReference type="EMBL" id="NMO21254.1"/>
    </source>
</evidence>
<evidence type="ECO:0000256" key="9">
    <source>
        <dbReference type="SAM" id="MobiDB-lite"/>
    </source>
</evidence>
<name>A0A848LV99_9BACT</name>
<evidence type="ECO:0000256" key="1">
    <source>
        <dbReference type="ARBA" id="ARBA00004167"/>
    </source>
</evidence>
<evidence type="ECO:0000256" key="8">
    <source>
        <dbReference type="ARBA" id="ARBA00023136"/>
    </source>
</evidence>
<sequence>MFNIGAGEMVLILVVALLVLGPQRLPELARGIGKFMREFRRQTDEVRNVVEREFYSMDQEISREPTPPVRPGSSFAYNPPTTPVSYTP</sequence>
<keyword evidence="4" id="KW-0812">Transmembrane</keyword>
<dbReference type="Proteomes" id="UP000518300">
    <property type="component" value="Unassembled WGS sequence"/>
</dbReference>
<dbReference type="InterPro" id="IPR018448">
    <property type="entry name" value="TatB"/>
</dbReference>
<dbReference type="AlphaFoldDB" id="A0A848LV99"/>
<keyword evidence="5" id="KW-0653">Protein transport</keyword>
<proteinExistence type="predicted"/>
<dbReference type="PANTHER" id="PTHR33162:SF1">
    <property type="entry name" value="SEC-INDEPENDENT PROTEIN TRANSLOCASE PROTEIN TATA, CHLOROPLASTIC"/>
    <property type="match status" value="1"/>
</dbReference>
<feature type="non-terminal residue" evidence="10">
    <location>
        <position position="88"/>
    </location>
</feature>
<reference evidence="10 11" key="1">
    <citation type="submission" date="2020-04" db="EMBL/GenBank/DDBJ databases">
        <title>Draft genome of Pyxidicoccus fallax type strain.</title>
        <authorList>
            <person name="Whitworth D.E."/>
        </authorList>
    </citation>
    <scope>NUCLEOTIDE SEQUENCE [LARGE SCALE GENOMIC DNA]</scope>
    <source>
        <strain evidence="10 11">DSM 14698</strain>
    </source>
</reference>
<keyword evidence="6" id="KW-1133">Transmembrane helix</keyword>
<evidence type="ECO:0000256" key="5">
    <source>
        <dbReference type="ARBA" id="ARBA00022927"/>
    </source>
</evidence>
<feature type="region of interest" description="Disordered" evidence="9">
    <location>
        <begin position="60"/>
        <end position="88"/>
    </location>
</feature>
<evidence type="ECO:0000256" key="2">
    <source>
        <dbReference type="ARBA" id="ARBA00022448"/>
    </source>
</evidence>
<dbReference type="RefSeq" id="WP_169350447.1">
    <property type="nucleotide sequence ID" value="NZ_JABBJJ010000308.1"/>
</dbReference>
<evidence type="ECO:0000256" key="3">
    <source>
        <dbReference type="ARBA" id="ARBA00022475"/>
    </source>
</evidence>
<keyword evidence="3" id="KW-1003">Cell membrane</keyword>
<comment type="caution">
    <text evidence="10">The sequence shown here is derived from an EMBL/GenBank/DDBJ whole genome shotgun (WGS) entry which is preliminary data.</text>
</comment>
<gene>
    <name evidence="10" type="primary">tatB</name>
    <name evidence="10" type="ORF">HG543_41350</name>
</gene>
<protein>
    <submittedName>
        <fullName evidence="10">Twin-arginine translocase subunit TatB</fullName>
    </submittedName>
</protein>
<evidence type="ECO:0000256" key="4">
    <source>
        <dbReference type="ARBA" id="ARBA00022692"/>
    </source>
</evidence>
<dbReference type="GO" id="GO:0016020">
    <property type="term" value="C:membrane"/>
    <property type="evidence" value="ECO:0007669"/>
    <property type="project" value="UniProtKB-SubCell"/>
</dbReference>
<dbReference type="InterPro" id="IPR003369">
    <property type="entry name" value="TatA/B/E"/>
</dbReference>
<keyword evidence="7" id="KW-0811">Translocation</keyword>
<evidence type="ECO:0000313" key="11">
    <source>
        <dbReference type="Proteomes" id="UP000518300"/>
    </source>
</evidence>
<keyword evidence="2" id="KW-0813">Transport</keyword>
<comment type="subcellular location">
    <subcellularLocation>
        <location evidence="1">Membrane</location>
        <topology evidence="1">Single-pass membrane protein</topology>
    </subcellularLocation>
</comment>
<keyword evidence="8" id="KW-0472">Membrane</keyword>
<dbReference type="GO" id="GO:0043953">
    <property type="term" value="P:protein transport by the Tat complex"/>
    <property type="evidence" value="ECO:0007669"/>
    <property type="project" value="InterPro"/>
</dbReference>
<dbReference type="GO" id="GO:0008320">
    <property type="term" value="F:protein transmembrane transporter activity"/>
    <property type="evidence" value="ECO:0007669"/>
    <property type="project" value="InterPro"/>
</dbReference>
<dbReference type="PANTHER" id="PTHR33162">
    <property type="entry name" value="SEC-INDEPENDENT PROTEIN TRANSLOCASE PROTEIN TATA, CHLOROPLASTIC"/>
    <property type="match status" value="1"/>
</dbReference>
<dbReference type="PRINTS" id="PR01506">
    <property type="entry name" value="TATBPROTEIN"/>
</dbReference>
<dbReference type="NCBIfam" id="TIGR01410">
    <property type="entry name" value="tatB"/>
    <property type="match status" value="1"/>
</dbReference>
<evidence type="ECO:0000256" key="7">
    <source>
        <dbReference type="ARBA" id="ARBA00023010"/>
    </source>
</evidence>
<dbReference type="EMBL" id="JABBJJ010000308">
    <property type="protein sequence ID" value="NMO21254.1"/>
    <property type="molecule type" value="Genomic_DNA"/>
</dbReference>
<accession>A0A848LV99</accession>
<evidence type="ECO:0000256" key="6">
    <source>
        <dbReference type="ARBA" id="ARBA00022989"/>
    </source>
</evidence>